<evidence type="ECO:0000313" key="1">
    <source>
        <dbReference type="EMBL" id="AVQ00365.1"/>
    </source>
</evidence>
<accession>A0A2P1PZX5</accession>
<name>A0A2P1PZX5_9GAMM</name>
<protein>
    <submittedName>
        <fullName evidence="1">Uncharacterized protein</fullName>
    </submittedName>
</protein>
<sequence length="144" mass="16966">METYDLFGDSPEQFVKRFAKRVRRIAKETMQKGRKAKQLDLKLRLNRYPKRMAAETGGSEWTPAEVSKVIPEMLVRQIELMLDRTFSERLEIENWVFNPDPADPRSFDVYCEFVGIDPDRFRSGLRRCVARTRKIPQNILRIAS</sequence>
<organism evidence="1 2">
    <name type="scientific">Ahniella affigens</name>
    <dbReference type="NCBI Taxonomy" id="2021234"/>
    <lineage>
        <taxon>Bacteria</taxon>
        <taxon>Pseudomonadati</taxon>
        <taxon>Pseudomonadota</taxon>
        <taxon>Gammaproteobacteria</taxon>
        <taxon>Lysobacterales</taxon>
        <taxon>Rhodanobacteraceae</taxon>
        <taxon>Ahniella</taxon>
    </lineage>
</organism>
<dbReference type="RefSeq" id="WP_106894282.1">
    <property type="nucleotide sequence ID" value="NZ_CP027861.1"/>
</dbReference>
<geneLocation type="plasmid" evidence="1">
    <name>unnamed</name>
</geneLocation>
<evidence type="ECO:0000313" key="2">
    <source>
        <dbReference type="Proteomes" id="UP000241074"/>
    </source>
</evidence>
<gene>
    <name evidence="1" type="ORF">C7S18_24000</name>
</gene>
<reference evidence="1 2" key="2">
    <citation type="submission" date="2018-03" db="EMBL/GenBank/DDBJ databases">
        <authorList>
            <person name="Keele B.F."/>
        </authorList>
    </citation>
    <scope>NUCLEOTIDE SEQUENCE [LARGE SCALE GENOMIC DNA]</scope>
    <source>
        <strain evidence="1 2">D13</strain>
        <plasmid evidence="2">Plasmid unnamed</plasmid>
    </source>
</reference>
<keyword evidence="1" id="KW-0614">Plasmid</keyword>
<reference evidence="1 2" key="1">
    <citation type="submission" date="2018-03" db="EMBL/GenBank/DDBJ databases">
        <title>Ahniella affigens gen. nov., sp. nov., a gammaproteobacterium isolated from sandy soil near a stream.</title>
        <authorList>
            <person name="Ko Y."/>
            <person name="Kim J.-H."/>
        </authorList>
    </citation>
    <scope>NUCLEOTIDE SEQUENCE [LARGE SCALE GENOMIC DNA]</scope>
    <source>
        <strain evidence="1 2">D13</strain>
        <plasmid evidence="2">Plasmid unnamed</plasmid>
    </source>
</reference>
<dbReference type="KEGG" id="xba:C7S18_24000"/>
<keyword evidence="2" id="KW-1185">Reference proteome</keyword>
<dbReference type="EMBL" id="CP027861">
    <property type="protein sequence ID" value="AVQ00365.1"/>
    <property type="molecule type" value="Genomic_DNA"/>
</dbReference>
<dbReference type="AlphaFoldDB" id="A0A2P1PZX5"/>
<dbReference type="Proteomes" id="UP000241074">
    <property type="component" value="Plasmid unnamed"/>
</dbReference>
<proteinExistence type="predicted"/>